<accession>A0A0L0F2C8</accession>
<gene>
    <name evidence="2" type="ORF">SARC_16705</name>
</gene>
<dbReference type="Gene3D" id="1.20.58.400">
    <property type="entry name" value="t-snare proteins"/>
    <property type="match status" value="1"/>
</dbReference>
<organism evidence="2 3">
    <name type="scientific">Sphaeroforma arctica JP610</name>
    <dbReference type="NCBI Taxonomy" id="667725"/>
    <lineage>
        <taxon>Eukaryota</taxon>
        <taxon>Ichthyosporea</taxon>
        <taxon>Ichthyophonida</taxon>
        <taxon>Sphaeroforma</taxon>
    </lineage>
</organism>
<feature type="region of interest" description="Disordered" evidence="1">
    <location>
        <begin position="37"/>
        <end position="63"/>
    </location>
</feature>
<name>A0A0L0F2C8_9EUKA</name>
<dbReference type="RefSeq" id="XP_014144666.1">
    <property type="nucleotide sequence ID" value="XM_014289191.1"/>
</dbReference>
<protein>
    <submittedName>
        <fullName evidence="2">Uncharacterized protein</fullName>
    </submittedName>
</protein>
<reference evidence="2 3" key="1">
    <citation type="submission" date="2011-02" db="EMBL/GenBank/DDBJ databases">
        <title>The Genome Sequence of Sphaeroforma arctica JP610.</title>
        <authorList>
            <consortium name="The Broad Institute Genome Sequencing Platform"/>
            <person name="Russ C."/>
            <person name="Cuomo C."/>
            <person name="Young S.K."/>
            <person name="Zeng Q."/>
            <person name="Gargeya S."/>
            <person name="Alvarado L."/>
            <person name="Berlin A."/>
            <person name="Chapman S.B."/>
            <person name="Chen Z."/>
            <person name="Freedman E."/>
            <person name="Gellesch M."/>
            <person name="Goldberg J."/>
            <person name="Griggs A."/>
            <person name="Gujja S."/>
            <person name="Heilman E."/>
            <person name="Heiman D."/>
            <person name="Howarth C."/>
            <person name="Mehta T."/>
            <person name="Neiman D."/>
            <person name="Pearson M."/>
            <person name="Roberts A."/>
            <person name="Saif S."/>
            <person name="Shea T."/>
            <person name="Shenoy N."/>
            <person name="Sisk P."/>
            <person name="Stolte C."/>
            <person name="Sykes S."/>
            <person name="White J."/>
            <person name="Yandava C."/>
            <person name="Burger G."/>
            <person name="Gray M.W."/>
            <person name="Holland P.W.H."/>
            <person name="King N."/>
            <person name="Lang F.B.F."/>
            <person name="Roger A.J."/>
            <person name="Ruiz-Trillo I."/>
            <person name="Haas B."/>
            <person name="Nusbaum C."/>
            <person name="Birren B."/>
        </authorList>
    </citation>
    <scope>NUCLEOTIDE SEQUENCE [LARGE SCALE GENOMIC DNA]</scope>
    <source>
        <strain evidence="2 3">JP610</strain>
    </source>
</reference>
<sequence length="63" mass="7235">LEQLELELKHVAKEGKGAKTKQLREYQNKLDKMERDLNRAANSQQGGDVYHGGYGYHSEDEDD</sequence>
<keyword evidence="3" id="KW-1185">Reference proteome</keyword>
<evidence type="ECO:0000313" key="2">
    <source>
        <dbReference type="EMBL" id="KNC70764.1"/>
    </source>
</evidence>
<dbReference type="InterPro" id="IPR038407">
    <property type="entry name" value="v-SNARE_N_sf"/>
</dbReference>
<evidence type="ECO:0000313" key="3">
    <source>
        <dbReference type="Proteomes" id="UP000054560"/>
    </source>
</evidence>
<dbReference type="EMBL" id="KQ250281">
    <property type="protein sequence ID" value="KNC70764.1"/>
    <property type="molecule type" value="Genomic_DNA"/>
</dbReference>
<dbReference type="GeneID" id="25917209"/>
<proteinExistence type="predicted"/>
<feature type="non-terminal residue" evidence="2">
    <location>
        <position position="63"/>
    </location>
</feature>
<dbReference type="AlphaFoldDB" id="A0A0L0F2C8"/>
<evidence type="ECO:0000256" key="1">
    <source>
        <dbReference type="SAM" id="MobiDB-lite"/>
    </source>
</evidence>
<dbReference type="Proteomes" id="UP000054560">
    <property type="component" value="Unassembled WGS sequence"/>
</dbReference>
<feature type="non-terminal residue" evidence="2">
    <location>
        <position position="1"/>
    </location>
</feature>